<reference evidence="9" key="1">
    <citation type="journal article" date="2016" name="Genome Announc.">
        <title>Complete Genome Sequence of Geobacillus thermoglucosidasius NCIMB 11955, the Progenitor of a Bioethanol Production Strain.</title>
        <authorList>
            <person name="Sheng L."/>
            <person name="Zhang Y."/>
            <person name="Minton N.P."/>
        </authorList>
    </citation>
    <scope>NUCLEOTIDE SEQUENCE [LARGE SCALE GENOMIC DNA]</scope>
    <source>
        <strain evidence="9">NCIMB 11955</strain>
    </source>
</reference>
<evidence type="ECO:0000313" key="9">
    <source>
        <dbReference type="Proteomes" id="UP000093052"/>
    </source>
</evidence>
<proteinExistence type="inferred from homology"/>
<organism evidence="8 9">
    <name type="scientific">Parageobacillus thermoglucosidasius</name>
    <name type="common">Geobacillus thermoglucosidasius</name>
    <dbReference type="NCBI Taxonomy" id="1426"/>
    <lineage>
        <taxon>Bacteria</taxon>
        <taxon>Bacillati</taxon>
        <taxon>Bacillota</taxon>
        <taxon>Bacilli</taxon>
        <taxon>Bacillales</taxon>
        <taxon>Anoxybacillaceae</taxon>
        <taxon>Parageobacillus</taxon>
    </lineage>
</organism>
<gene>
    <name evidence="8" type="ORF">BCV53_05050</name>
</gene>
<dbReference type="PANTHER" id="PTHR30429:SF0">
    <property type="entry name" value="METHIONINE-BINDING LIPOPROTEIN METQ"/>
    <property type="match status" value="1"/>
</dbReference>
<comment type="subcellular location">
    <subcellularLocation>
        <location evidence="1">Membrane</location>
        <topology evidence="1">Lipid-anchor</topology>
    </subcellularLocation>
</comment>
<name>A0AAN0YLW3_PARTM</name>
<keyword evidence="9" id="KW-1185">Reference proteome</keyword>
<dbReference type="CDD" id="cd13597">
    <property type="entry name" value="PBP2_lipoprotein_Tp32"/>
    <property type="match status" value="1"/>
</dbReference>
<feature type="lipid moiety-binding region" description="S-diacylglycerol cysteine" evidence="7">
    <location>
        <position position="20"/>
    </location>
</feature>
<dbReference type="InterPro" id="IPR004872">
    <property type="entry name" value="Lipoprotein_NlpA"/>
</dbReference>
<dbReference type="GO" id="GO:0016020">
    <property type="term" value="C:membrane"/>
    <property type="evidence" value="ECO:0007669"/>
    <property type="project" value="UniProtKB-SubCell"/>
</dbReference>
<dbReference type="PANTHER" id="PTHR30429">
    <property type="entry name" value="D-METHIONINE-BINDING LIPOPROTEIN METQ"/>
    <property type="match status" value="1"/>
</dbReference>
<evidence type="ECO:0000313" key="8">
    <source>
        <dbReference type="EMBL" id="ANZ29513.1"/>
    </source>
</evidence>
<keyword evidence="5 6" id="KW-0449">Lipoprotein</keyword>
<accession>A0AAN0YLW3</accession>
<dbReference type="PIRSF" id="PIRSF002854">
    <property type="entry name" value="MetQ"/>
    <property type="match status" value="1"/>
</dbReference>
<dbReference type="RefSeq" id="WP_042383950.1">
    <property type="nucleotide sequence ID" value="NZ_CP012712.1"/>
</dbReference>
<evidence type="ECO:0000256" key="1">
    <source>
        <dbReference type="ARBA" id="ARBA00004635"/>
    </source>
</evidence>
<dbReference type="GeneID" id="56924831"/>
<keyword evidence="2" id="KW-0732">Signal</keyword>
<dbReference type="EMBL" id="CP016622">
    <property type="protein sequence ID" value="ANZ29513.1"/>
    <property type="molecule type" value="Genomic_DNA"/>
</dbReference>
<evidence type="ECO:0000256" key="7">
    <source>
        <dbReference type="PIRSR" id="PIRSR002854-1"/>
    </source>
</evidence>
<evidence type="ECO:0000256" key="2">
    <source>
        <dbReference type="ARBA" id="ARBA00022729"/>
    </source>
</evidence>
<dbReference type="PROSITE" id="PS51257">
    <property type="entry name" value="PROKAR_LIPOPROTEIN"/>
    <property type="match status" value="1"/>
</dbReference>
<evidence type="ECO:0000256" key="6">
    <source>
        <dbReference type="PIRNR" id="PIRNR002854"/>
    </source>
</evidence>
<dbReference type="Pfam" id="PF03180">
    <property type="entry name" value="Lipoprotein_9"/>
    <property type="match status" value="1"/>
</dbReference>
<evidence type="ECO:0000256" key="4">
    <source>
        <dbReference type="ARBA" id="ARBA00023139"/>
    </source>
</evidence>
<sequence length="283" mass="30905">MKKLYVLALFTVLFGILIGCGKNEASDNGKDANDQTGEKTVTLKIGASSTPHAEILEFIKPTLEKEGIELDINVINDGIQTNEQTANGELDANYFQHTPYLEQTNKDSGLNLVKVVGVHIEPFGVYSKKIKSINELPKGAKIAIPKDPVNFSRALQLFDANGIIELNKPSSGINTSKNYTIQDIKKNDKQLQFIPVDGPLLVRALDDVEAAAINTNYALEAGLKPKKDALIIEGDQSPYVNILVARPDNKDSDVIQKLAKALTSPEVKKFIEDKYDGAVVPAF</sequence>
<comment type="similarity">
    <text evidence="6">Belongs to the nlpA lipoprotein family.</text>
</comment>
<dbReference type="AlphaFoldDB" id="A0AAN0YLW3"/>
<dbReference type="Proteomes" id="UP000093052">
    <property type="component" value="Chromosome"/>
</dbReference>
<keyword evidence="3" id="KW-0472">Membrane</keyword>
<evidence type="ECO:0000256" key="5">
    <source>
        <dbReference type="ARBA" id="ARBA00023288"/>
    </source>
</evidence>
<evidence type="ECO:0000256" key="3">
    <source>
        <dbReference type="ARBA" id="ARBA00023136"/>
    </source>
</evidence>
<dbReference type="KEGG" id="ptl:AOT13_05040"/>
<protein>
    <recommendedName>
        <fullName evidence="6">Lipoprotein</fullName>
    </recommendedName>
</protein>
<dbReference type="Gene3D" id="3.40.190.10">
    <property type="entry name" value="Periplasmic binding protein-like II"/>
    <property type="match status" value="2"/>
</dbReference>
<keyword evidence="4" id="KW-0564">Palmitate</keyword>
<dbReference type="SUPFAM" id="SSF53850">
    <property type="entry name" value="Periplasmic binding protein-like II"/>
    <property type="match status" value="1"/>
</dbReference>